<organism evidence="2">
    <name type="scientific">Anguilla anguilla</name>
    <name type="common">European freshwater eel</name>
    <name type="synonym">Muraena anguilla</name>
    <dbReference type="NCBI Taxonomy" id="7936"/>
    <lineage>
        <taxon>Eukaryota</taxon>
        <taxon>Metazoa</taxon>
        <taxon>Chordata</taxon>
        <taxon>Craniata</taxon>
        <taxon>Vertebrata</taxon>
        <taxon>Euteleostomi</taxon>
        <taxon>Actinopterygii</taxon>
        <taxon>Neopterygii</taxon>
        <taxon>Teleostei</taxon>
        <taxon>Anguilliformes</taxon>
        <taxon>Anguillidae</taxon>
        <taxon>Anguilla</taxon>
    </lineage>
</organism>
<dbReference type="EMBL" id="GBXM01038152">
    <property type="protein sequence ID" value="JAH70425.1"/>
    <property type="molecule type" value="Transcribed_RNA"/>
</dbReference>
<reference evidence="2" key="1">
    <citation type="submission" date="2014-11" db="EMBL/GenBank/DDBJ databases">
        <authorList>
            <person name="Amaro Gonzalez C."/>
        </authorList>
    </citation>
    <scope>NUCLEOTIDE SEQUENCE</scope>
</reference>
<name>A0A0E9UZ17_ANGAN</name>
<protein>
    <submittedName>
        <fullName evidence="2">Uncharacterized protein</fullName>
    </submittedName>
</protein>
<feature type="compositionally biased region" description="Basic and acidic residues" evidence="1">
    <location>
        <begin position="1"/>
        <end position="20"/>
    </location>
</feature>
<dbReference type="AlphaFoldDB" id="A0A0E9UZ17"/>
<feature type="region of interest" description="Disordered" evidence="1">
    <location>
        <begin position="1"/>
        <end position="33"/>
    </location>
</feature>
<evidence type="ECO:0000256" key="1">
    <source>
        <dbReference type="SAM" id="MobiDB-lite"/>
    </source>
</evidence>
<sequence>MVADGKKHAHSRSGEYDPMRALKISVPSTNAAT</sequence>
<proteinExistence type="predicted"/>
<accession>A0A0E9UZ17</accession>
<evidence type="ECO:0000313" key="2">
    <source>
        <dbReference type="EMBL" id="JAH70425.1"/>
    </source>
</evidence>
<reference evidence="2" key="2">
    <citation type="journal article" date="2015" name="Fish Shellfish Immunol.">
        <title>Early steps in the European eel (Anguilla anguilla)-Vibrio vulnificus interaction in the gills: Role of the RtxA13 toxin.</title>
        <authorList>
            <person name="Callol A."/>
            <person name="Pajuelo D."/>
            <person name="Ebbesson L."/>
            <person name="Teles M."/>
            <person name="MacKenzie S."/>
            <person name="Amaro C."/>
        </authorList>
    </citation>
    <scope>NUCLEOTIDE SEQUENCE</scope>
</reference>